<dbReference type="PROSITE" id="PS51257">
    <property type="entry name" value="PROKAR_LIPOPROTEIN"/>
    <property type="match status" value="1"/>
</dbReference>
<dbReference type="PROSITE" id="PS51450">
    <property type="entry name" value="LRR"/>
    <property type="match status" value="1"/>
</dbReference>
<organism evidence="1">
    <name type="scientific">marine metagenome</name>
    <dbReference type="NCBI Taxonomy" id="408172"/>
    <lineage>
        <taxon>unclassified sequences</taxon>
        <taxon>metagenomes</taxon>
        <taxon>ecological metagenomes</taxon>
    </lineage>
</organism>
<dbReference type="EMBL" id="UINC01008857">
    <property type="protein sequence ID" value="SVA39797.1"/>
    <property type="molecule type" value="Genomic_DNA"/>
</dbReference>
<sequence length="115" mass="13005">MQKNLTIILIILLYSCGGDESTNPSVESKYHSNDEAFLSQLVEISGIERDTLINRITVEAVEISGEEYDRIIEMDLSDLELDNLPSSIGDLQYLEELDLSNNNFSDLPEELCEVY</sequence>
<dbReference type="AlphaFoldDB" id="A0A381VJG7"/>
<feature type="non-terminal residue" evidence="1">
    <location>
        <position position="115"/>
    </location>
</feature>
<dbReference type="InterPro" id="IPR001611">
    <property type="entry name" value="Leu-rich_rpt"/>
</dbReference>
<accession>A0A381VJG7</accession>
<evidence type="ECO:0008006" key="2">
    <source>
        <dbReference type="Google" id="ProtNLM"/>
    </source>
</evidence>
<evidence type="ECO:0000313" key="1">
    <source>
        <dbReference type="EMBL" id="SVA39797.1"/>
    </source>
</evidence>
<reference evidence="1" key="1">
    <citation type="submission" date="2018-05" db="EMBL/GenBank/DDBJ databases">
        <authorList>
            <person name="Lanie J.A."/>
            <person name="Ng W.-L."/>
            <person name="Kazmierczak K.M."/>
            <person name="Andrzejewski T.M."/>
            <person name="Davidsen T.M."/>
            <person name="Wayne K.J."/>
            <person name="Tettelin H."/>
            <person name="Glass J.I."/>
            <person name="Rusch D."/>
            <person name="Podicherti R."/>
            <person name="Tsui H.-C.T."/>
            <person name="Winkler M.E."/>
        </authorList>
    </citation>
    <scope>NUCLEOTIDE SEQUENCE</scope>
</reference>
<dbReference type="InterPro" id="IPR032675">
    <property type="entry name" value="LRR_dom_sf"/>
</dbReference>
<gene>
    <name evidence="1" type="ORF">METZ01_LOCUS92651</name>
</gene>
<protein>
    <recommendedName>
        <fullName evidence="2">Leucine-rich repeat domain-containing protein</fullName>
    </recommendedName>
</protein>
<proteinExistence type="predicted"/>
<dbReference type="SUPFAM" id="SSF52058">
    <property type="entry name" value="L domain-like"/>
    <property type="match status" value="1"/>
</dbReference>
<dbReference type="Gene3D" id="3.80.10.10">
    <property type="entry name" value="Ribonuclease Inhibitor"/>
    <property type="match status" value="1"/>
</dbReference>
<dbReference type="Pfam" id="PF00560">
    <property type="entry name" value="LRR_1"/>
    <property type="match status" value="1"/>
</dbReference>
<name>A0A381VJG7_9ZZZZ</name>